<proteinExistence type="predicted"/>
<dbReference type="AlphaFoldDB" id="A0A813QQJ2"/>
<dbReference type="EMBL" id="CAJNOC010000512">
    <property type="protein sequence ID" value="CAF0770436.1"/>
    <property type="molecule type" value="Genomic_DNA"/>
</dbReference>
<keyword evidence="2" id="KW-1185">Reference proteome</keyword>
<evidence type="ECO:0000313" key="2">
    <source>
        <dbReference type="Proteomes" id="UP000663879"/>
    </source>
</evidence>
<sequence>MDTRLQTIEFNQSIMNRRLQTMELDRIPIYTRLTSIENIHKNLATTVEKGFSEIKNSQTLTDQRLTSIENIHKNLATTVEKGIQDLTEIKNNFSTNEQRFATLNLFVGYDANMTSLNQSFIQERFRVVNLRIDDMNRQVNLSIY</sequence>
<name>A0A813QQJ2_9BILA</name>
<reference evidence="1" key="1">
    <citation type="submission" date="2021-02" db="EMBL/GenBank/DDBJ databases">
        <authorList>
            <person name="Nowell W R."/>
        </authorList>
    </citation>
    <scope>NUCLEOTIDE SEQUENCE</scope>
    <source>
        <strain evidence="1">Ploen Becks lab</strain>
    </source>
</reference>
<dbReference type="Proteomes" id="UP000663879">
    <property type="component" value="Unassembled WGS sequence"/>
</dbReference>
<organism evidence="1 2">
    <name type="scientific">Brachionus calyciflorus</name>
    <dbReference type="NCBI Taxonomy" id="104777"/>
    <lineage>
        <taxon>Eukaryota</taxon>
        <taxon>Metazoa</taxon>
        <taxon>Spiralia</taxon>
        <taxon>Gnathifera</taxon>
        <taxon>Rotifera</taxon>
        <taxon>Eurotatoria</taxon>
        <taxon>Monogononta</taxon>
        <taxon>Pseudotrocha</taxon>
        <taxon>Ploima</taxon>
        <taxon>Brachionidae</taxon>
        <taxon>Brachionus</taxon>
    </lineage>
</organism>
<protein>
    <submittedName>
        <fullName evidence="1">Uncharacterized protein</fullName>
    </submittedName>
</protein>
<evidence type="ECO:0000313" key="1">
    <source>
        <dbReference type="EMBL" id="CAF0770436.1"/>
    </source>
</evidence>
<comment type="caution">
    <text evidence="1">The sequence shown here is derived from an EMBL/GenBank/DDBJ whole genome shotgun (WGS) entry which is preliminary data.</text>
</comment>
<gene>
    <name evidence="1" type="ORF">OXX778_LOCUS4921</name>
</gene>
<accession>A0A813QQJ2</accession>